<comment type="caution">
    <text evidence="2">The sequence shown here is derived from an EMBL/GenBank/DDBJ whole genome shotgun (WGS) entry which is preliminary data.</text>
</comment>
<reference evidence="2" key="1">
    <citation type="submission" date="2023-05" db="EMBL/GenBank/DDBJ databases">
        <authorList>
            <person name="Stuckert A."/>
        </authorList>
    </citation>
    <scope>NUCLEOTIDE SEQUENCE</scope>
</reference>
<gene>
    <name evidence="2" type="ORF">SPARVUS_LOCUS8431890</name>
</gene>
<organism evidence="2 3">
    <name type="scientific">Staurois parvus</name>
    <dbReference type="NCBI Taxonomy" id="386267"/>
    <lineage>
        <taxon>Eukaryota</taxon>
        <taxon>Metazoa</taxon>
        <taxon>Chordata</taxon>
        <taxon>Craniata</taxon>
        <taxon>Vertebrata</taxon>
        <taxon>Euteleostomi</taxon>
        <taxon>Amphibia</taxon>
        <taxon>Batrachia</taxon>
        <taxon>Anura</taxon>
        <taxon>Neobatrachia</taxon>
        <taxon>Ranoidea</taxon>
        <taxon>Ranidae</taxon>
        <taxon>Staurois</taxon>
    </lineage>
</organism>
<sequence length="106" mass="12178">MYVKWFDTVMFYYVILVILVNATFCHFQISHRSVSRTSRRSQGTELRRQMPESAGLHCRGHCRRDIVGAQDKVSDRGITEQRRMVFPECSSGLPLVLHSGIPPGRL</sequence>
<evidence type="ECO:0000256" key="1">
    <source>
        <dbReference type="SAM" id="Phobius"/>
    </source>
</evidence>
<keyword evidence="3" id="KW-1185">Reference proteome</keyword>
<feature type="non-terminal residue" evidence="2">
    <location>
        <position position="106"/>
    </location>
</feature>
<evidence type="ECO:0008006" key="4">
    <source>
        <dbReference type="Google" id="ProtNLM"/>
    </source>
</evidence>
<keyword evidence="1" id="KW-0472">Membrane</keyword>
<evidence type="ECO:0000313" key="3">
    <source>
        <dbReference type="Proteomes" id="UP001162483"/>
    </source>
</evidence>
<dbReference type="Proteomes" id="UP001162483">
    <property type="component" value="Unassembled WGS sequence"/>
</dbReference>
<keyword evidence="1" id="KW-0812">Transmembrane</keyword>
<name>A0ABN9DYH4_9NEOB</name>
<accession>A0ABN9DYH4</accession>
<feature type="transmembrane region" description="Helical" evidence="1">
    <location>
        <begin position="12"/>
        <end position="30"/>
    </location>
</feature>
<dbReference type="EMBL" id="CATNWA010014823">
    <property type="protein sequence ID" value="CAI9576347.1"/>
    <property type="molecule type" value="Genomic_DNA"/>
</dbReference>
<keyword evidence="1" id="KW-1133">Transmembrane helix</keyword>
<proteinExistence type="predicted"/>
<protein>
    <recommendedName>
        <fullName evidence="4">Secreted protein</fullName>
    </recommendedName>
</protein>
<evidence type="ECO:0000313" key="2">
    <source>
        <dbReference type="EMBL" id="CAI9576347.1"/>
    </source>
</evidence>